<organism evidence="4">
    <name type="scientific">Onchocerca flexuosa</name>
    <dbReference type="NCBI Taxonomy" id="387005"/>
    <lineage>
        <taxon>Eukaryota</taxon>
        <taxon>Metazoa</taxon>
        <taxon>Ecdysozoa</taxon>
        <taxon>Nematoda</taxon>
        <taxon>Chromadorea</taxon>
        <taxon>Rhabditida</taxon>
        <taxon>Spirurina</taxon>
        <taxon>Spiruromorpha</taxon>
        <taxon>Filarioidea</taxon>
        <taxon>Onchocercidae</taxon>
        <taxon>Onchocerca</taxon>
    </lineage>
</organism>
<dbReference type="WBParaSite" id="OFLC_0000756901-mRNA-1">
    <property type="protein sequence ID" value="OFLC_0000756901-mRNA-1"/>
    <property type="gene ID" value="OFLC_0000756901"/>
</dbReference>
<dbReference type="AlphaFoldDB" id="A0A183HJA8"/>
<protein>
    <submittedName>
        <fullName evidence="2 4">Uncharacterized protein</fullName>
    </submittedName>
</protein>
<sequence>MQGLTGINQIELDPDASPHEPSFACHLYPWTCGLNHSQVITQFIKSVSRNVTNDTTTKTSENSKPVINLAKAPRKKLTTEALTTTTTTTTTEAPTTTTTEAPTTSTTTTEAPTTSTTTEAPTTSTTTTEAPTTSTTTTEAPTTTTTTEARTRRVTIPTTEEPSTRPIRYPGQARTAQEAMGNLKKAIHQAVCDFDIQFQLKRSNILKDILLITTLFRS</sequence>
<dbReference type="EMBL" id="UZAJ01007994">
    <property type="protein sequence ID" value="VDO51630.1"/>
    <property type="molecule type" value="Genomic_DNA"/>
</dbReference>
<name>A0A183HJA8_9BILA</name>
<dbReference type="Proteomes" id="UP000267606">
    <property type="component" value="Unassembled WGS sequence"/>
</dbReference>
<gene>
    <name evidence="2" type="ORF">OFLC_LOCUS7569</name>
</gene>
<keyword evidence="3" id="KW-1185">Reference proteome</keyword>
<evidence type="ECO:0000313" key="2">
    <source>
        <dbReference type="EMBL" id="VDO51630.1"/>
    </source>
</evidence>
<proteinExistence type="predicted"/>
<reference evidence="2 3" key="2">
    <citation type="submission" date="2018-11" db="EMBL/GenBank/DDBJ databases">
        <authorList>
            <consortium name="Pathogen Informatics"/>
        </authorList>
    </citation>
    <scope>NUCLEOTIDE SEQUENCE [LARGE SCALE GENOMIC DNA]</scope>
</reference>
<dbReference type="STRING" id="387005.A0A183HJA8"/>
<feature type="region of interest" description="Disordered" evidence="1">
    <location>
        <begin position="53"/>
        <end position="168"/>
    </location>
</feature>
<feature type="compositionally biased region" description="Polar residues" evidence="1">
    <location>
        <begin position="53"/>
        <end position="65"/>
    </location>
</feature>
<evidence type="ECO:0000256" key="1">
    <source>
        <dbReference type="SAM" id="MobiDB-lite"/>
    </source>
</evidence>
<feature type="compositionally biased region" description="Low complexity" evidence="1">
    <location>
        <begin position="79"/>
        <end position="148"/>
    </location>
</feature>
<accession>A0A183HJA8</accession>
<evidence type="ECO:0000313" key="4">
    <source>
        <dbReference type="WBParaSite" id="OFLC_0000756901-mRNA-1"/>
    </source>
</evidence>
<evidence type="ECO:0000313" key="3">
    <source>
        <dbReference type="Proteomes" id="UP000267606"/>
    </source>
</evidence>
<reference evidence="4" key="1">
    <citation type="submission" date="2016-06" db="UniProtKB">
        <authorList>
            <consortium name="WormBaseParasite"/>
        </authorList>
    </citation>
    <scope>IDENTIFICATION</scope>
</reference>